<gene>
    <name evidence="1" type="ORF">EHS24_008649</name>
</gene>
<name>A0A427XQP5_9TREE</name>
<evidence type="ECO:0000313" key="1">
    <source>
        <dbReference type="EMBL" id="RSH81212.1"/>
    </source>
</evidence>
<sequence>MESESHLIISCADEVVLCDQFEPVPFDQCAFVAVGPAPATPLRVTVQGVAGYGHLWSCVRATSSSLGDVVVKIVRPATADRADVARRVQHEAQLLQALGDLDFIPQLCGLFHCSITGVWAMVLADAGIPVDTRAINDATRTLHDAGVVHVDSEPRNWLLKDGHFSLIDFEGAITKEACLAAALLSTDDDDGRDPWEIETAMEMHDVGVDLGLA</sequence>
<accession>A0A427XQP5</accession>
<protein>
    <recommendedName>
        <fullName evidence="3">Protein kinase domain-containing protein</fullName>
    </recommendedName>
</protein>
<dbReference type="AlphaFoldDB" id="A0A427XQP5"/>
<keyword evidence="2" id="KW-1185">Reference proteome</keyword>
<dbReference type="InterPro" id="IPR011009">
    <property type="entry name" value="Kinase-like_dom_sf"/>
</dbReference>
<dbReference type="EMBL" id="RSCE01000007">
    <property type="protein sequence ID" value="RSH81212.1"/>
    <property type="molecule type" value="Genomic_DNA"/>
</dbReference>
<dbReference type="RefSeq" id="XP_028475931.1">
    <property type="nucleotide sequence ID" value="XM_028623957.1"/>
</dbReference>
<dbReference type="GeneID" id="39593192"/>
<evidence type="ECO:0000313" key="2">
    <source>
        <dbReference type="Proteomes" id="UP000279236"/>
    </source>
</evidence>
<dbReference type="Gene3D" id="1.10.510.10">
    <property type="entry name" value="Transferase(Phosphotransferase) domain 1"/>
    <property type="match status" value="1"/>
</dbReference>
<proteinExistence type="predicted"/>
<organism evidence="1 2">
    <name type="scientific">Apiotrichum porosum</name>
    <dbReference type="NCBI Taxonomy" id="105984"/>
    <lineage>
        <taxon>Eukaryota</taxon>
        <taxon>Fungi</taxon>
        <taxon>Dikarya</taxon>
        <taxon>Basidiomycota</taxon>
        <taxon>Agaricomycotina</taxon>
        <taxon>Tremellomycetes</taxon>
        <taxon>Trichosporonales</taxon>
        <taxon>Trichosporonaceae</taxon>
        <taxon>Apiotrichum</taxon>
    </lineage>
</organism>
<dbReference type="SUPFAM" id="SSF56112">
    <property type="entry name" value="Protein kinase-like (PK-like)"/>
    <property type="match status" value="1"/>
</dbReference>
<dbReference type="Proteomes" id="UP000279236">
    <property type="component" value="Unassembled WGS sequence"/>
</dbReference>
<reference evidence="1 2" key="1">
    <citation type="submission" date="2018-11" db="EMBL/GenBank/DDBJ databases">
        <title>Genome sequence of Apiotrichum porosum DSM 27194.</title>
        <authorList>
            <person name="Aliyu H."/>
            <person name="Gorte O."/>
            <person name="Ochsenreither K."/>
        </authorList>
    </citation>
    <scope>NUCLEOTIDE SEQUENCE [LARGE SCALE GENOMIC DNA]</scope>
    <source>
        <strain evidence="1 2">DSM 27194</strain>
    </source>
</reference>
<comment type="caution">
    <text evidence="1">The sequence shown here is derived from an EMBL/GenBank/DDBJ whole genome shotgun (WGS) entry which is preliminary data.</text>
</comment>
<evidence type="ECO:0008006" key="3">
    <source>
        <dbReference type="Google" id="ProtNLM"/>
    </source>
</evidence>